<organism evidence="1">
    <name type="scientific">marine sediment metagenome</name>
    <dbReference type="NCBI Taxonomy" id="412755"/>
    <lineage>
        <taxon>unclassified sequences</taxon>
        <taxon>metagenomes</taxon>
        <taxon>ecological metagenomes</taxon>
    </lineage>
</organism>
<sequence>YISKVICGNCRYKGRIKIPTEIAIEEIPCPKCGLMELHHPSYFGIKEDAK</sequence>
<protein>
    <recommendedName>
        <fullName evidence="2">Rubredoxin-like domain-containing protein</fullName>
    </recommendedName>
</protein>
<evidence type="ECO:0000313" key="1">
    <source>
        <dbReference type="EMBL" id="GAH23894.1"/>
    </source>
</evidence>
<accession>X1F3E1</accession>
<dbReference type="AlphaFoldDB" id="X1F3E1"/>
<proteinExistence type="predicted"/>
<name>X1F3E1_9ZZZZ</name>
<evidence type="ECO:0008006" key="2">
    <source>
        <dbReference type="Google" id="ProtNLM"/>
    </source>
</evidence>
<gene>
    <name evidence="1" type="ORF">S01H4_66477</name>
</gene>
<dbReference type="EMBL" id="BART01041190">
    <property type="protein sequence ID" value="GAH23894.1"/>
    <property type="molecule type" value="Genomic_DNA"/>
</dbReference>
<feature type="non-terminal residue" evidence="1">
    <location>
        <position position="1"/>
    </location>
</feature>
<reference evidence="1" key="1">
    <citation type="journal article" date="2014" name="Front. Microbiol.">
        <title>High frequency of phylogenetically diverse reductive dehalogenase-homologous genes in deep subseafloor sedimentary metagenomes.</title>
        <authorList>
            <person name="Kawai M."/>
            <person name="Futagami T."/>
            <person name="Toyoda A."/>
            <person name="Takaki Y."/>
            <person name="Nishi S."/>
            <person name="Hori S."/>
            <person name="Arai W."/>
            <person name="Tsubouchi T."/>
            <person name="Morono Y."/>
            <person name="Uchiyama I."/>
            <person name="Ito T."/>
            <person name="Fujiyama A."/>
            <person name="Inagaki F."/>
            <person name="Takami H."/>
        </authorList>
    </citation>
    <scope>NUCLEOTIDE SEQUENCE</scope>
    <source>
        <strain evidence="1">Expedition CK06-06</strain>
    </source>
</reference>
<comment type="caution">
    <text evidence="1">The sequence shown here is derived from an EMBL/GenBank/DDBJ whole genome shotgun (WGS) entry which is preliminary data.</text>
</comment>